<evidence type="ECO:0000313" key="2">
    <source>
        <dbReference type="EMBL" id="MED6236252.1"/>
    </source>
</evidence>
<proteinExistence type="predicted"/>
<comment type="caution">
    <text evidence="2">The sequence shown here is derived from an EMBL/GenBank/DDBJ whole genome shotgun (WGS) entry which is preliminary data.</text>
</comment>
<reference evidence="2 3" key="1">
    <citation type="submission" date="2021-07" db="EMBL/GenBank/DDBJ databases">
        <authorList>
            <person name="Palmer J.M."/>
        </authorList>
    </citation>
    <scope>NUCLEOTIDE SEQUENCE [LARGE SCALE GENOMIC DNA]</scope>
    <source>
        <strain evidence="2 3">AT_MEX2019</strain>
        <tissue evidence="2">Muscle</tissue>
    </source>
</reference>
<name>A0ABU7ADL8_9TELE</name>
<dbReference type="Proteomes" id="UP001345963">
    <property type="component" value="Unassembled WGS sequence"/>
</dbReference>
<evidence type="ECO:0000256" key="1">
    <source>
        <dbReference type="SAM" id="MobiDB-lite"/>
    </source>
</evidence>
<dbReference type="EMBL" id="JAHUTI010011565">
    <property type="protein sequence ID" value="MED6236252.1"/>
    <property type="molecule type" value="Genomic_DNA"/>
</dbReference>
<accession>A0ABU7ADL8</accession>
<sequence length="99" mass="10819">MNQAAVIKAPCFIPAPPQTNTSSIQRESGGKFGYESRRRWTDQQSTERRTGGGEGQQTPTNTNKGVKFEKSREPLEALINRLLYHSCGAGLSQVAAPQV</sequence>
<organism evidence="2 3">
    <name type="scientific">Ataeniobius toweri</name>
    <dbReference type="NCBI Taxonomy" id="208326"/>
    <lineage>
        <taxon>Eukaryota</taxon>
        <taxon>Metazoa</taxon>
        <taxon>Chordata</taxon>
        <taxon>Craniata</taxon>
        <taxon>Vertebrata</taxon>
        <taxon>Euteleostomi</taxon>
        <taxon>Actinopterygii</taxon>
        <taxon>Neopterygii</taxon>
        <taxon>Teleostei</taxon>
        <taxon>Neoteleostei</taxon>
        <taxon>Acanthomorphata</taxon>
        <taxon>Ovalentaria</taxon>
        <taxon>Atherinomorphae</taxon>
        <taxon>Cyprinodontiformes</taxon>
        <taxon>Goodeidae</taxon>
        <taxon>Ataeniobius</taxon>
    </lineage>
</organism>
<keyword evidence="3" id="KW-1185">Reference proteome</keyword>
<feature type="compositionally biased region" description="Basic and acidic residues" evidence="1">
    <location>
        <begin position="34"/>
        <end position="51"/>
    </location>
</feature>
<protein>
    <submittedName>
        <fullName evidence="2">Uncharacterized protein</fullName>
    </submittedName>
</protein>
<evidence type="ECO:0000313" key="3">
    <source>
        <dbReference type="Proteomes" id="UP001345963"/>
    </source>
</evidence>
<feature type="region of interest" description="Disordered" evidence="1">
    <location>
        <begin position="1"/>
        <end position="69"/>
    </location>
</feature>
<gene>
    <name evidence="2" type="ORF">ATANTOWER_006475</name>
</gene>